<dbReference type="RefSeq" id="WP_319953475.1">
    <property type="nucleotide sequence ID" value="NZ_JAXAVX010000002.1"/>
</dbReference>
<comment type="caution">
    <text evidence="3">The sequence shown here is derived from an EMBL/GenBank/DDBJ whole genome shotgun (WGS) entry which is preliminary data.</text>
</comment>
<proteinExistence type="predicted"/>
<feature type="signal peptide" evidence="2">
    <location>
        <begin position="1"/>
        <end position="24"/>
    </location>
</feature>
<evidence type="ECO:0000313" key="3">
    <source>
        <dbReference type="EMBL" id="MDX8151325.1"/>
    </source>
</evidence>
<feature type="compositionally biased region" description="Gly residues" evidence="1">
    <location>
        <begin position="375"/>
        <end position="385"/>
    </location>
</feature>
<dbReference type="EMBL" id="JAXAVX010000002">
    <property type="protein sequence ID" value="MDX8151325.1"/>
    <property type="molecule type" value="Genomic_DNA"/>
</dbReference>
<evidence type="ECO:0000256" key="2">
    <source>
        <dbReference type="SAM" id="SignalP"/>
    </source>
</evidence>
<evidence type="ECO:0000313" key="4">
    <source>
        <dbReference type="Proteomes" id="UP001277761"/>
    </source>
</evidence>
<feature type="compositionally biased region" description="Low complexity" evidence="1">
    <location>
        <begin position="357"/>
        <end position="366"/>
    </location>
</feature>
<dbReference type="CDD" id="cd00688">
    <property type="entry name" value="ISOPREN_C2_like"/>
    <property type="match status" value="1"/>
</dbReference>
<dbReference type="Gene3D" id="1.50.10.20">
    <property type="match status" value="3"/>
</dbReference>
<feature type="region of interest" description="Disordered" evidence="1">
    <location>
        <begin position="330"/>
        <end position="461"/>
    </location>
</feature>
<dbReference type="InterPro" id="IPR008930">
    <property type="entry name" value="Terpenoid_cyclase/PrenylTrfase"/>
</dbReference>
<protein>
    <submittedName>
        <fullName evidence="3">Prenyltransferase/squalene oxidase repeat-containing protein</fullName>
    </submittedName>
</protein>
<dbReference type="Proteomes" id="UP001277761">
    <property type="component" value="Unassembled WGS sequence"/>
</dbReference>
<evidence type="ECO:0000256" key="1">
    <source>
        <dbReference type="SAM" id="MobiDB-lite"/>
    </source>
</evidence>
<feature type="chain" id="PRO_5047062022" evidence="2">
    <location>
        <begin position="25"/>
        <end position="490"/>
    </location>
</feature>
<sequence>MVRSPKLRVSAVAALAVAATGLSVGPLVGGTALGPAPAAAAQELGPLDRAVRRLQAAQRADGGFAPTVRDRRSDPSVTVLAALALASVGVHPADQPAKGTTLLAYLDRHADALTRTEDLARLVLVLRAAGEADRPSGSAALATLVARQRTDGSFPAGSAGGARTAPTALAAIALAGGDEAQRATAARAVAWLRTAYRRTGSGLGWGTTAGSTPRPDVTGLVLQALQAGPDPEFELSGGAQAYLVDALTTSGGYAGARAGRPTPQATATVLQGLRAVGFDPRQFSSQDSSPIRYLRRQQDDEGGFGDTAATAAVLPGLNGVAFPVRAVPRGSRRASAEASEPERAGAAAGGGGGGGAEAQSQAQASGNSDRDAPGRAGGSGSGPGGSSPAPGTSAPGAAAVPPGTTTSATPPTTTTTTTGPTPPAGAADEVSGQVVGAGAAPQTAGVAAGGAGGEGDGDGPTIALGGLLVVAALGGAVLEGRGPRRRDRVT</sequence>
<feature type="compositionally biased region" description="Gly residues" evidence="1">
    <location>
        <begin position="347"/>
        <end position="356"/>
    </location>
</feature>
<dbReference type="SUPFAM" id="SSF48239">
    <property type="entry name" value="Terpenoid cyclases/Protein prenyltransferases"/>
    <property type="match status" value="2"/>
</dbReference>
<reference evidence="3 4" key="1">
    <citation type="submission" date="2023-11" db="EMBL/GenBank/DDBJ databases">
        <authorList>
            <person name="Xu M."/>
            <person name="Jiang T."/>
        </authorList>
    </citation>
    <scope>NUCLEOTIDE SEQUENCE [LARGE SCALE GENOMIC DNA]</scope>
    <source>
        <strain evidence="3 4">SD</strain>
    </source>
</reference>
<gene>
    <name evidence="3" type="ORF">SK069_06970</name>
</gene>
<keyword evidence="4" id="KW-1185">Reference proteome</keyword>
<name>A0ABU4VKN3_9ACTN</name>
<organism evidence="3 4">
    <name type="scientific">Patulibacter brassicae</name>
    <dbReference type="NCBI Taxonomy" id="1705717"/>
    <lineage>
        <taxon>Bacteria</taxon>
        <taxon>Bacillati</taxon>
        <taxon>Actinomycetota</taxon>
        <taxon>Thermoleophilia</taxon>
        <taxon>Solirubrobacterales</taxon>
        <taxon>Patulibacteraceae</taxon>
        <taxon>Patulibacter</taxon>
    </lineage>
</organism>
<feature type="compositionally biased region" description="Low complexity" evidence="1">
    <location>
        <begin position="386"/>
        <end position="446"/>
    </location>
</feature>
<accession>A0ABU4VKN3</accession>
<keyword evidence="2" id="KW-0732">Signal</keyword>